<accession>A0A673WK98</accession>
<dbReference type="GeneTree" id="ENSGT00940000156844"/>
<keyword evidence="5 6" id="KW-0472">Membrane</keyword>
<proteinExistence type="predicted"/>
<dbReference type="Ensembl" id="ENSSTUT00000009809.1">
    <property type="protein sequence ID" value="ENSSTUP00000009172.1"/>
    <property type="gene ID" value="ENSSTUG00000004426.1"/>
</dbReference>
<evidence type="ECO:0000256" key="1">
    <source>
        <dbReference type="ARBA" id="ARBA00004141"/>
    </source>
</evidence>
<evidence type="ECO:0000259" key="7">
    <source>
        <dbReference type="Pfam" id="PF06814"/>
    </source>
</evidence>
<dbReference type="PANTHER" id="PTHR21229:SF1">
    <property type="entry name" value="GH17801P"/>
    <property type="match status" value="1"/>
</dbReference>
<evidence type="ECO:0000313" key="8">
    <source>
        <dbReference type="Ensembl" id="ENSSTUP00000009172.1"/>
    </source>
</evidence>
<dbReference type="AlphaFoldDB" id="A0A673WK98"/>
<evidence type="ECO:0000256" key="6">
    <source>
        <dbReference type="SAM" id="Phobius"/>
    </source>
</evidence>
<evidence type="ECO:0000256" key="4">
    <source>
        <dbReference type="ARBA" id="ARBA00022989"/>
    </source>
</evidence>
<dbReference type="PANTHER" id="PTHR21229">
    <property type="entry name" value="LUNG SEVEN TRANSMEMBRANE RECEPTOR"/>
    <property type="match status" value="1"/>
</dbReference>
<keyword evidence="4 6" id="KW-1133">Transmembrane helix</keyword>
<gene>
    <name evidence="8" type="primary">zgc:162698</name>
</gene>
<dbReference type="InterPro" id="IPR009637">
    <property type="entry name" value="GPR107/GPR108-like"/>
</dbReference>
<comment type="subcellular location">
    <subcellularLocation>
        <location evidence="1">Membrane</location>
        <topology evidence="1">Multi-pass membrane protein</topology>
    </subcellularLocation>
</comment>
<feature type="domain" description="GOST seven transmembrane" evidence="7">
    <location>
        <begin position="1"/>
        <end position="82"/>
    </location>
</feature>
<evidence type="ECO:0000256" key="3">
    <source>
        <dbReference type="ARBA" id="ARBA00022729"/>
    </source>
</evidence>
<keyword evidence="9" id="KW-1185">Reference proteome</keyword>
<reference evidence="8" key="2">
    <citation type="submission" date="2025-09" db="UniProtKB">
        <authorList>
            <consortium name="Ensembl"/>
        </authorList>
    </citation>
    <scope>IDENTIFICATION</scope>
</reference>
<sequence length="153" mass="17763">MKLLRLRRNVVKLSLYRHFTNTLIFAVIASVIFIIWTTKTFKFSKCQSDWKELWIEDAFWRFLFSTILLVIMFLWRPSANNQRLEVTGVKMRGLKSETNGTAKPNKDEDLKWVEENIPSSMADVALPPLLDSDEVRQGVIPGVNCRGCQLHAY</sequence>
<name>A0A673WK98_SALTR</name>
<protein>
    <submittedName>
        <fullName evidence="8">Zgc:162698</fullName>
    </submittedName>
</protein>
<keyword evidence="3" id="KW-0732">Signal</keyword>
<evidence type="ECO:0000256" key="5">
    <source>
        <dbReference type="ARBA" id="ARBA00023136"/>
    </source>
</evidence>
<dbReference type="GO" id="GO:0005794">
    <property type="term" value="C:Golgi apparatus"/>
    <property type="evidence" value="ECO:0007669"/>
    <property type="project" value="TreeGrafter"/>
</dbReference>
<reference evidence="8" key="1">
    <citation type="submission" date="2025-08" db="UniProtKB">
        <authorList>
            <consortium name="Ensembl"/>
        </authorList>
    </citation>
    <scope>IDENTIFICATION</scope>
</reference>
<organism evidence="8 9">
    <name type="scientific">Salmo trutta</name>
    <name type="common">Brown trout</name>
    <dbReference type="NCBI Taxonomy" id="8032"/>
    <lineage>
        <taxon>Eukaryota</taxon>
        <taxon>Metazoa</taxon>
        <taxon>Chordata</taxon>
        <taxon>Craniata</taxon>
        <taxon>Vertebrata</taxon>
        <taxon>Euteleostomi</taxon>
        <taxon>Actinopterygii</taxon>
        <taxon>Neopterygii</taxon>
        <taxon>Teleostei</taxon>
        <taxon>Protacanthopterygii</taxon>
        <taxon>Salmoniformes</taxon>
        <taxon>Salmonidae</taxon>
        <taxon>Salmoninae</taxon>
        <taxon>Salmo</taxon>
    </lineage>
</organism>
<dbReference type="Pfam" id="PF06814">
    <property type="entry name" value="GOST_TM"/>
    <property type="match status" value="1"/>
</dbReference>
<dbReference type="GO" id="GO:0042147">
    <property type="term" value="P:retrograde transport, endosome to Golgi"/>
    <property type="evidence" value="ECO:0007669"/>
    <property type="project" value="TreeGrafter"/>
</dbReference>
<feature type="transmembrane region" description="Helical" evidence="6">
    <location>
        <begin position="21"/>
        <end position="38"/>
    </location>
</feature>
<evidence type="ECO:0000313" key="9">
    <source>
        <dbReference type="Proteomes" id="UP000472277"/>
    </source>
</evidence>
<keyword evidence="2 6" id="KW-0812">Transmembrane</keyword>
<feature type="transmembrane region" description="Helical" evidence="6">
    <location>
        <begin position="58"/>
        <end position="75"/>
    </location>
</feature>
<dbReference type="GO" id="GO:0016020">
    <property type="term" value="C:membrane"/>
    <property type="evidence" value="ECO:0007669"/>
    <property type="project" value="UniProtKB-SubCell"/>
</dbReference>
<dbReference type="InterPro" id="IPR053937">
    <property type="entry name" value="GOST_TM"/>
</dbReference>
<evidence type="ECO:0000256" key="2">
    <source>
        <dbReference type="ARBA" id="ARBA00022692"/>
    </source>
</evidence>
<dbReference type="GO" id="GO:0005829">
    <property type="term" value="C:cytosol"/>
    <property type="evidence" value="ECO:0007669"/>
    <property type="project" value="GOC"/>
</dbReference>
<dbReference type="Proteomes" id="UP000472277">
    <property type="component" value="Chromosome 13"/>
</dbReference>